<proteinExistence type="predicted"/>
<protein>
    <submittedName>
        <fullName evidence="2">Uncharacterized protein</fullName>
    </submittedName>
</protein>
<dbReference type="EMBL" id="HQ317388">
    <property type="protein sequence ID" value="AGG91254.1"/>
    <property type="molecule type" value="Genomic_DNA"/>
</dbReference>
<evidence type="ECO:0000313" key="3">
    <source>
        <dbReference type="Proteomes" id="UP000202401"/>
    </source>
</evidence>
<gene>
    <name evidence="2" type="ORF">SWVG_00013</name>
</gene>
<keyword evidence="3" id="KW-1185">Reference proteome</keyword>
<reference evidence="2 3" key="1">
    <citation type="submission" date="2010-09" db="EMBL/GenBank/DDBJ databases">
        <title>The Genome Sequence of Synechococcus phage S-RIP1 isolate R2_2007.</title>
        <authorList>
            <consortium name="The Broad Institute Genome Sequencing Platform"/>
            <person name="Henn M.R."/>
            <person name="Marston M."/>
            <person name="Levin J."/>
            <person name="Malboeuf C."/>
            <person name="Casali M."/>
            <person name="Russ C."/>
            <person name="Lennon N."/>
            <person name="Chapman S.B."/>
            <person name="Erlich R."/>
            <person name="Young S.K."/>
            <person name="Yandava C."/>
            <person name="Zeng Q."/>
            <person name="Fitzgerald M.F."/>
            <person name="Alvarado L."/>
            <person name="Anderson S."/>
            <person name="Berlin A."/>
            <person name="Chen Z."/>
            <person name="Freedman E."/>
            <person name="Gellesch M."/>
            <person name="Goldberg J."/>
            <person name="Green L."/>
            <person name="Griggs A."/>
            <person name="Gujja S."/>
            <person name="Heilman E.R."/>
            <person name="Heiman D."/>
            <person name="Hollinger A."/>
            <person name="Howarth C."/>
            <person name="Larson L."/>
            <person name="Mehta T."/>
            <person name="Neiman D."/>
            <person name="Pearson M."/>
            <person name="Roberts A."/>
            <person name="Ryan E."/>
            <person name="Saif S."/>
            <person name="Shea T."/>
            <person name="Shenoy N."/>
            <person name="Sisk P."/>
            <person name="Stolte C."/>
            <person name="Sykes S."/>
            <person name="White J."/>
            <person name="Haas B."/>
            <person name="Nusbaum C."/>
            <person name="Birren B."/>
        </authorList>
    </citation>
    <scope>NUCLEOTIDE SEQUENCE [LARGE SCALE GENOMIC DNA]</scope>
</reference>
<feature type="region of interest" description="Disordered" evidence="1">
    <location>
        <begin position="1"/>
        <end position="20"/>
    </location>
</feature>
<accession>M4NUX6</accession>
<dbReference type="RefSeq" id="YP_007676447.1">
    <property type="nucleotide sequence ID" value="NC_020867.1"/>
</dbReference>
<feature type="compositionally biased region" description="Pro residues" evidence="1">
    <location>
        <begin position="62"/>
        <end position="76"/>
    </location>
</feature>
<dbReference type="KEGG" id="vg:15013082"/>
<sequence length="145" mass="15573">MDLGEPPVFPSIRLPEPPNLPRPVLEVPRADIPSYVPLVVPPSDLRPPPGIESEQKDEPPKQILPPTPPIPIPQIPQPGVTTVDIPGTDIEVPVPSGEILVTAATTAFVSVAATLTATSLFKHCVSLFKPVFKQAWNKITKKTDS</sequence>
<dbReference type="Proteomes" id="UP000202401">
    <property type="component" value="Segment"/>
</dbReference>
<name>M4NUX6_9CAUD</name>
<dbReference type="OrthoDB" id="28592at10239"/>
<organism evidence="2 3">
    <name type="scientific">Synechococcus phage S-RIP1</name>
    <dbReference type="NCBI Taxonomy" id="754041"/>
    <lineage>
        <taxon>Viruses</taxon>
        <taxon>Duplodnaviria</taxon>
        <taxon>Heunggongvirae</taxon>
        <taxon>Uroviricota</taxon>
        <taxon>Caudoviricetes</taxon>
        <taxon>Autographivirales</taxon>
        <taxon>Kajamvirus</taxon>
        <taxon>Kajamvirus SRIP1</taxon>
    </lineage>
</organism>
<feature type="region of interest" description="Disordered" evidence="1">
    <location>
        <begin position="38"/>
        <end position="80"/>
    </location>
</feature>
<evidence type="ECO:0000313" key="2">
    <source>
        <dbReference type="EMBL" id="AGG91254.1"/>
    </source>
</evidence>
<evidence type="ECO:0000256" key="1">
    <source>
        <dbReference type="SAM" id="MobiDB-lite"/>
    </source>
</evidence>
<dbReference type="GeneID" id="15013082"/>